<dbReference type="RefSeq" id="WP_258541474.1">
    <property type="nucleotide sequence ID" value="NZ_OU015584.1"/>
</dbReference>
<dbReference type="SUPFAM" id="SSF49464">
    <property type="entry name" value="Carboxypeptidase regulatory domain-like"/>
    <property type="match status" value="1"/>
</dbReference>
<dbReference type="InterPro" id="IPR043741">
    <property type="entry name" value="DUF5686"/>
</dbReference>
<feature type="chain" id="PRO_5036873923" description="Carboxypeptidase-like regulatory domain-containing protein" evidence="2">
    <location>
        <begin position="21"/>
        <end position="833"/>
    </location>
</feature>
<feature type="coiled-coil region" evidence="1">
    <location>
        <begin position="141"/>
        <end position="173"/>
    </location>
</feature>
<accession>A0A916JM37</accession>
<dbReference type="AlphaFoldDB" id="A0A916JM37"/>
<keyword evidence="4" id="KW-1185">Reference proteome</keyword>
<organism evidence="3 4">
    <name type="scientific">Parvicella tangerina</name>
    <dbReference type="NCBI Taxonomy" id="2829795"/>
    <lineage>
        <taxon>Bacteria</taxon>
        <taxon>Pseudomonadati</taxon>
        <taxon>Bacteroidota</taxon>
        <taxon>Flavobacteriia</taxon>
        <taxon>Flavobacteriales</taxon>
        <taxon>Parvicellaceae</taxon>
        <taxon>Parvicella</taxon>
    </lineage>
</organism>
<protein>
    <recommendedName>
        <fullName evidence="5">Carboxypeptidase-like regulatory domain-containing protein</fullName>
    </recommendedName>
</protein>
<name>A0A916JM37_9FLAO</name>
<dbReference type="Pfam" id="PF13715">
    <property type="entry name" value="CarbopepD_reg_2"/>
    <property type="match status" value="1"/>
</dbReference>
<keyword evidence="2" id="KW-0732">Signal</keyword>
<dbReference type="InterPro" id="IPR008969">
    <property type="entry name" value="CarboxyPept-like_regulatory"/>
</dbReference>
<dbReference type="EMBL" id="OU015584">
    <property type="protein sequence ID" value="CAG5080344.1"/>
    <property type="molecule type" value="Genomic_DNA"/>
</dbReference>
<keyword evidence="1" id="KW-0175">Coiled coil</keyword>
<evidence type="ECO:0000256" key="2">
    <source>
        <dbReference type="SAM" id="SignalP"/>
    </source>
</evidence>
<dbReference type="Gene3D" id="2.60.40.1120">
    <property type="entry name" value="Carboxypeptidase-like, regulatory domain"/>
    <property type="match status" value="1"/>
</dbReference>
<evidence type="ECO:0000313" key="4">
    <source>
        <dbReference type="Proteomes" id="UP000683507"/>
    </source>
</evidence>
<gene>
    <name evidence="3" type="ORF">CRYO30217_01265</name>
</gene>
<dbReference type="Pfam" id="PF18939">
    <property type="entry name" value="DUF5686"/>
    <property type="match status" value="1"/>
</dbReference>
<sequence>MKYLLSVISILLLGSTIAQSLSGFVQDETNAGIPFVNIYVKNQGSGTTTDADGKYFLRFTDPGVYDIVFSSIGYETEEIKVIIEGTNEVNKNVWLVTDENELEEVIVNSKKRDPAYGIIASAISQKDRWNNQFNSSSCKVYIKAKEVISEKEKKKRQKEAEKELEAAENSQDEDVFATAEKKEQAANKLKQPNMNMVEINLVRHFQQPNKIKEIREGYKKYGSSYGLFFLNTSEAVFNFYDNLMSLENLNVLPVVSPLHFSSVLTYKFKLVETTFEGTRKIYKIKVTPRKSGNASWEGFIWIMDKSFNITQVDLSLDKGGLILYNDFNIKQTYQFLEDSIHTLKRQEFTYTSKTNRSDFEGNTVVTYTDYVINPTFEKRYFKNEVAVTTQEAYDQDTSYWEKIRPAPLTIEEQNFQRIKDSIYAYQNSDRYLDSVDSVFNRITLLDVLWDGIEFSNRKKKRYMYFSSLAGLLDPFEIGGLRVGPDFTLFKKWENEKYISVSPGVDIGLRNGDIKYDFSLRGRYDPMHAGYAGIWTGKLFNTIVENDALSNLFLRSNWIEENRFNAFTSRELFNGFYANLQFRYIDRHAIDKYKFNPEADDWFEGQNVPLTFENYQTSIFVLGLNYTPFQKYMTEPNRKVVLGSKWPTFSFYFERGIPKLFGSDIDFSYISADVNQSFKLGTLGTSSYRIRAGKFINTNDLRYVDQVIFPRGDKWFFASLMASMQIQDTTLTVRDQYLRVHFAHHFNGAIINYIPFVKKLGIHAVAGTSALYIKESNYRYLEGFIGLEKVFKVQRSRMRIGVYFVEATSNYSNITPRIKFAVNRYSLRSKNWGY</sequence>
<evidence type="ECO:0000256" key="1">
    <source>
        <dbReference type="SAM" id="Coils"/>
    </source>
</evidence>
<proteinExistence type="predicted"/>
<dbReference type="Proteomes" id="UP000683507">
    <property type="component" value="Chromosome"/>
</dbReference>
<dbReference type="KEGG" id="ptan:CRYO30217_01265"/>
<evidence type="ECO:0000313" key="3">
    <source>
        <dbReference type="EMBL" id="CAG5080344.1"/>
    </source>
</evidence>
<evidence type="ECO:0008006" key="5">
    <source>
        <dbReference type="Google" id="ProtNLM"/>
    </source>
</evidence>
<feature type="signal peptide" evidence="2">
    <location>
        <begin position="1"/>
        <end position="20"/>
    </location>
</feature>
<reference evidence="3" key="1">
    <citation type="submission" date="2021-04" db="EMBL/GenBank/DDBJ databases">
        <authorList>
            <person name="Rodrigo-Torres L."/>
            <person name="Arahal R. D."/>
            <person name="Lucena T."/>
        </authorList>
    </citation>
    <scope>NUCLEOTIDE SEQUENCE</scope>
    <source>
        <strain evidence="3">AS29M-1</strain>
    </source>
</reference>